<dbReference type="SUPFAM" id="SSF46894">
    <property type="entry name" value="C-terminal effector domain of the bipartite response regulators"/>
    <property type="match status" value="1"/>
</dbReference>
<evidence type="ECO:0000256" key="1">
    <source>
        <dbReference type="ARBA" id="ARBA00022553"/>
    </source>
</evidence>
<evidence type="ECO:0000256" key="2">
    <source>
        <dbReference type="ARBA" id="ARBA00023125"/>
    </source>
</evidence>
<evidence type="ECO:0000259" key="4">
    <source>
        <dbReference type="PROSITE" id="PS50043"/>
    </source>
</evidence>
<keyword evidence="1 3" id="KW-0597">Phosphoprotein</keyword>
<name>A0ABX1CR29_9SPHN</name>
<dbReference type="InterPro" id="IPR051015">
    <property type="entry name" value="EvgA-like"/>
</dbReference>
<sequence>MGGARILVTDDHPLTREGLSLAARAALPGVQVDTAGTVAEAVPLLSRLTPYRLILLDFALPDSHGYAGMLQLQQYAPATPIVIVTAHEQSHLIEAAKALGAAGFLFKSQPLDTIAGILREVLAGRTHFPSNVAPDPLIAAARAQIATLSKAQYAVLLALADGRSNKQIAYDLSITEATVKAHLTAVFRKMGVTNRAQALLAAGPLLRSAQEGAS</sequence>
<dbReference type="PANTHER" id="PTHR45566:SF1">
    <property type="entry name" value="HTH-TYPE TRANSCRIPTIONAL REGULATOR YHJB-RELATED"/>
    <property type="match status" value="1"/>
</dbReference>
<dbReference type="InterPro" id="IPR058245">
    <property type="entry name" value="NreC/VraR/RcsB-like_REC"/>
</dbReference>
<evidence type="ECO:0000259" key="5">
    <source>
        <dbReference type="PROSITE" id="PS50110"/>
    </source>
</evidence>
<dbReference type="EMBL" id="JAAVJH010000003">
    <property type="protein sequence ID" value="NJR78197.1"/>
    <property type="molecule type" value="Genomic_DNA"/>
</dbReference>
<accession>A0ABX1CR29</accession>
<dbReference type="PANTHER" id="PTHR45566">
    <property type="entry name" value="HTH-TYPE TRANSCRIPTIONAL REGULATOR YHJB-RELATED"/>
    <property type="match status" value="1"/>
</dbReference>
<dbReference type="SUPFAM" id="SSF52172">
    <property type="entry name" value="CheY-like"/>
    <property type="match status" value="1"/>
</dbReference>
<dbReference type="SMART" id="SM00421">
    <property type="entry name" value="HTH_LUXR"/>
    <property type="match status" value="1"/>
</dbReference>
<evidence type="ECO:0000256" key="3">
    <source>
        <dbReference type="PROSITE-ProRule" id="PRU00169"/>
    </source>
</evidence>
<comment type="caution">
    <text evidence="6">The sequence shown here is derived from an EMBL/GenBank/DDBJ whole genome shotgun (WGS) entry which is preliminary data.</text>
</comment>
<reference evidence="6 7" key="1">
    <citation type="submission" date="2020-03" db="EMBL/GenBank/DDBJ databases">
        <authorList>
            <person name="Wang L."/>
            <person name="He N."/>
            <person name="Li Y."/>
            <person name="Fang Y."/>
            <person name="Zhang F."/>
        </authorList>
    </citation>
    <scope>NUCLEOTIDE SEQUENCE [LARGE SCALE GENOMIC DNA]</scope>
    <source>
        <strain evidence="6 7">36D10-4-7</strain>
    </source>
</reference>
<dbReference type="PROSITE" id="PS00622">
    <property type="entry name" value="HTH_LUXR_1"/>
    <property type="match status" value="1"/>
</dbReference>
<dbReference type="Gene3D" id="3.40.50.2300">
    <property type="match status" value="1"/>
</dbReference>
<dbReference type="CDD" id="cd17535">
    <property type="entry name" value="REC_NarL-like"/>
    <property type="match status" value="1"/>
</dbReference>
<organism evidence="6 7">
    <name type="scientific">Sphingomonas corticis</name>
    <dbReference type="NCBI Taxonomy" id="2722791"/>
    <lineage>
        <taxon>Bacteria</taxon>
        <taxon>Pseudomonadati</taxon>
        <taxon>Pseudomonadota</taxon>
        <taxon>Alphaproteobacteria</taxon>
        <taxon>Sphingomonadales</taxon>
        <taxon>Sphingomonadaceae</taxon>
        <taxon>Sphingomonas</taxon>
    </lineage>
</organism>
<keyword evidence="2" id="KW-0238">DNA-binding</keyword>
<dbReference type="PRINTS" id="PR00038">
    <property type="entry name" value="HTHLUXR"/>
</dbReference>
<dbReference type="InterPro" id="IPR001789">
    <property type="entry name" value="Sig_transdc_resp-reg_receiver"/>
</dbReference>
<feature type="modified residue" description="4-aspartylphosphate" evidence="3">
    <location>
        <position position="57"/>
    </location>
</feature>
<keyword evidence="7" id="KW-1185">Reference proteome</keyword>
<dbReference type="CDD" id="cd06170">
    <property type="entry name" value="LuxR_C_like"/>
    <property type="match status" value="1"/>
</dbReference>
<protein>
    <submittedName>
        <fullName evidence="6">Response regulator transcription factor</fullName>
    </submittedName>
</protein>
<feature type="domain" description="Response regulatory" evidence="5">
    <location>
        <begin position="5"/>
        <end position="122"/>
    </location>
</feature>
<gene>
    <name evidence="6" type="ORF">HBH26_06145</name>
</gene>
<proteinExistence type="predicted"/>
<dbReference type="SMART" id="SM00448">
    <property type="entry name" value="REC"/>
    <property type="match status" value="1"/>
</dbReference>
<dbReference type="InterPro" id="IPR016032">
    <property type="entry name" value="Sig_transdc_resp-reg_C-effctor"/>
</dbReference>
<dbReference type="Gene3D" id="1.10.10.10">
    <property type="entry name" value="Winged helix-like DNA-binding domain superfamily/Winged helix DNA-binding domain"/>
    <property type="match status" value="1"/>
</dbReference>
<dbReference type="InterPro" id="IPR036388">
    <property type="entry name" value="WH-like_DNA-bd_sf"/>
</dbReference>
<evidence type="ECO:0000313" key="6">
    <source>
        <dbReference type="EMBL" id="NJR78197.1"/>
    </source>
</evidence>
<feature type="domain" description="HTH luxR-type" evidence="4">
    <location>
        <begin position="141"/>
        <end position="206"/>
    </location>
</feature>
<dbReference type="PROSITE" id="PS50043">
    <property type="entry name" value="HTH_LUXR_2"/>
    <property type="match status" value="1"/>
</dbReference>
<dbReference type="Pfam" id="PF00072">
    <property type="entry name" value="Response_reg"/>
    <property type="match status" value="1"/>
</dbReference>
<evidence type="ECO:0000313" key="7">
    <source>
        <dbReference type="Proteomes" id="UP000732399"/>
    </source>
</evidence>
<dbReference type="PROSITE" id="PS50110">
    <property type="entry name" value="RESPONSE_REGULATORY"/>
    <property type="match status" value="1"/>
</dbReference>
<dbReference type="Pfam" id="PF00196">
    <property type="entry name" value="GerE"/>
    <property type="match status" value="1"/>
</dbReference>
<dbReference type="Proteomes" id="UP000732399">
    <property type="component" value="Unassembled WGS sequence"/>
</dbReference>
<dbReference type="InterPro" id="IPR000792">
    <property type="entry name" value="Tscrpt_reg_LuxR_C"/>
</dbReference>
<dbReference type="InterPro" id="IPR011006">
    <property type="entry name" value="CheY-like_superfamily"/>
</dbReference>